<dbReference type="PROSITE" id="PS50109">
    <property type="entry name" value="HIS_KIN"/>
    <property type="match status" value="1"/>
</dbReference>
<evidence type="ECO:0000313" key="10">
    <source>
        <dbReference type="EMBL" id="PRY20810.1"/>
    </source>
</evidence>
<comment type="catalytic activity">
    <reaction evidence="1">
        <text>ATP + protein L-histidine = ADP + protein N-phospho-L-histidine.</text>
        <dbReference type="EC" id="2.7.13.3"/>
    </reaction>
</comment>
<dbReference type="EC" id="2.7.13.3" evidence="2"/>
<dbReference type="InterPro" id="IPR005467">
    <property type="entry name" value="His_kinase_dom"/>
</dbReference>
<dbReference type="Gene3D" id="3.30.565.10">
    <property type="entry name" value="Histidine kinase-like ATPase, C-terminal domain"/>
    <property type="match status" value="1"/>
</dbReference>
<evidence type="ECO:0000313" key="11">
    <source>
        <dbReference type="Proteomes" id="UP000239209"/>
    </source>
</evidence>
<dbReference type="GO" id="GO:0000160">
    <property type="term" value="P:phosphorelay signal transduction system"/>
    <property type="evidence" value="ECO:0007669"/>
    <property type="project" value="TreeGrafter"/>
</dbReference>
<evidence type="ECO:0000256" key="1">
    <source>
        <dbReference type="ARBA" id="ARBA00000085"/>
    </source>
</evidence>
<evidence type="ECO:0000256" key="7">
    <source>
        <dbReference type="ARBA" id="ARBA00022989"/>
    </source>
</evidence>
<evidence type="ECO:0000259" key="9">
    <source>
        <dbReference type="PROSITE" id="PS50109"/>
    </source>
</evidence>
<evidence type="ECO:0000256" key="4">
    <source>
        <dbReference type="ARBA" id="ARBA00022679"/>
    </source>
</evidence>
<evidence type="ECO:0000256" key="5">
    <source>
        <dbReference type="ARBA" id="ARBA00022692"/>
    </source>
</evidence>
<dbReference type="InterPro" id="IPR003594">
    <property type="entry name" value="HATPase_dom"/>
</dbReference>
<evidence type="ECO:0000256" key="6">
    <source>
        <dbReference type="ARBA" id="ARBA00022777"/>
    </source>
</evidence>
<keyword evidence="5" id="KW-0812">Transmembrane</keyword>
<keyword evidence="6 10" id="KW-0418">Kinase</keyword>
<keyword evidence="11" id="KW-1185">Reference proteome</keyword>
<dbReference type="InterPro" id="IPR036890">
    <property type="entry name" value="HATPase_C_sf"/>
</dbReference>
<name>A0A2T0RI86_9ACTN</name>
<dbReference type="PANTHER" id="PTHR45436">
    <property type="entry name" value="SENSOR HISTIDINE KINASE YKOH"/>
    <property type="match status" value="1"/>
</dbReference>
<dbReference type="Pfam" id="PF08376">
    <property type="entry name" value="NIT"/>
    <property type="match status" value="1"/>
</dbReference>
<dbReference type="EMBL" id="PVZG01000022">
    <property type="protein sequence ID" value="PRY20810.1"/>
    <property type="molecule type" value="Genomic_DNA"/>
</dbReference>
<sequence length="606" mass="63453">MTGGNARNRRRLTRVGGGLLVLLWAAAAIPLTLDATEVARTRAIARVIGGPTDAVIVQLQEERRLSAGRLADVVDRSALIAQRDRTDEAVRQLRDALTGPMRRTAIGPEAAGGTDILLRQVDERLALRALVDGSSPDPRKVLNGYTGIVAAAFEEAPWLWPDRSTGTGSSLLALGRAREALSNEDAILVGAAGAATLDATDRTRVATLVLTRRVLLEEAAQQLPDASVPGYLALTADPAIVRLQGLEDDLLDPSAAAGKRIAPAWATSLDGSRTKLRAFETGAVREASREAVPGAVATVAGAGLVAGLGLVAVVAALTWLRRLFSGLGADADRTPATVRGESTEDAALLDLLLEQNRRNQGLLQRLMRLLDGVRGRTDDEDALGELTRVGHLAGRVRRNVEKTVTLSGGTPGRRWSSPVPVAGVVDEAAAEVPGSERVSIPDLEPAELVGAAVLDVTHLLAELIENAAAFSPAEAPVLVTGRYDEDHYVLAVTDHGPGMSEDDLRVAAEVLATTAAPQTRAWDGLYTAGRLAHRAGATVRLHNADDGGLTAQVFLPAALVASEGMSASDLGTGGDTAVVDLPATRRLVPRQRPRPGAAMSTMSSDE</sequence>
<dbReference type="RefSeq" id="WP_158277876.1">
    <property type="nucleotide sequence ID" value="NZ_PVZG01000022.1"/>
</dbReference>
<reference evidence="10 11" key="1">
    <citation type="submission" date="2018-03" db="EMBL/GenBank/DDBJ databases">
        <title>Genomic Encyclopedia of Archaeal and Bacterial Type Strains, Phase II (KMG-II): from individual species to whole genera.</title>
        <authorList>
            <person name="Goeker M."/>
        </authorList>
    </citation>
    <scope>NUCLEOTIDE SEQUENCE [LARGE SCALE GENOMIC DNA]</scope>
    <source>
        <strain evidence="10 11">DSM 45348</strain>
    </source>
</reference>
<dbReference type="OrthoDB" id="3280208at2"/>
<feature type="domain" description="Histidine kinase" evidence="9">
    <location>
        <begin position="456"/>
        <end position="559"/>
    </location>
</feature>
<dbReference type="AlphaFoldDB" id="A0A2T0RI86"/>
<dbReference type="GO" id="GO:0004673">
    <property type="term" value="F:protein histidine kinase activity"/>
    <property type="evidence" value="ECO:0007669"/>
    <property type="project" value="UniProtKB-EC"/>
</dbReference>
<proteinExistence type="predicted"/>
<dbReference type="SMART" id="SM00387">
    <property type="entry name" value="HATPase_c"/>
    <property type="match status" value="1"/>
</dbReference>
<dbReference type="Proteomes" id="UP000239209">
    <property type="component" value="Unassembled WGS sequence"/>
</dbReference>
<keyword evidence="7" id="KW-1133">Transmembrane helix</keyword>
<protein>
    <recommendedName>
        <fullName evidence="2">histidine kinase</fullName>
        <ecNumber evidence="2">2.7.13.3</ecNumber>
    </recommendedName>
</protein>
<keyword evidence="3" id="KW-0597">Phosphoprotein</keyword>
<evidence type="ECO:0000256" key="3">
    <source>
        <dbReference type="ARBA" id="ARBA00022553"/>
    </source>
</evidence>
<evidence type="ECO:0000256" key="8">
    <source>
        <dbReference type="SAM" id="MobiDB-lite"/>
    </source>
</evidence>
<accession>A0A2T0RI86</accession>
<dbReference type="InterPro" id="IPR013587">
    <property type="entry name" value="Nitrate/nitrite_sensing"/>
</dbReference>
<comment type="caution">
    <text evidence="10">The sequence shown here is derived from an EMBL/GenBank/DDBJ whole genome shotgun (WGS) entry which is preliminary data.</text>
</comment>
<keyword evidence="7" id="KW-0472">Membrane</keyword>
<feature type="region of interest" description="Disordered" evidence="8">
    <location>
        <begin position="587"/>
        <end position="606"/>
    </location>
</feature>
<keyword evidence="4" id="KW-0808">Transferase</keyword>
<dbReference type="PANTHER" id="PTHR45436:SF5">
    <property type="entry name" value="SENSOR HISTIDINE KINASE TRCS"/>
    <property type="match status" value="1"/>
</dbReference>
<dbReference type="SUPFAM" id="SSF55874">
    <property type="entry name" value="ATPase domain of HSP90 chaperone/DNA topoisomerase II/histidine kinase"/>
    <property type="match status" value="1"/>
</dbReference>
<dbReference type="InterPro" id="IPR050428">
    <property type="entry name" value="TCS_sensor_his_kinase"/>
</dbReference>
<dbReference type="Pfam" id="PF02518">
    <property type="entry name" value="HATPase_c"/>
    <property type="match status" value="1"/>
</dbReference>
<organism evidence="10 11">
    <name type="scientific">Pseudosporangium ferrugineum</name>
    <dbReference type="NCBI Taxonomy" id="439699"/>
    <lineage>
        <taxon>Bacteria</taxon>
        <taxon>Bacillati</taxon>
        <taxon>Actinomycetota</taxon>
        <taxon>Actinomycetes</taxon>
        <taxon>Micromonosporales</taxon>
        <taxon>Micromonosporaceae</taxon>
        <taxon>Pseudosporangium</taxon>
    </lineage>
</organism>
<dbReference type="GO" id="GO:0005886">
    <property type="term" value="C:plasma membrane"/>
    <property type="evidence" value="ECO:0007669"/>
    <property type="project" value="TreeGrafter"/>
</dbReference>
<evidence type="ECO:0000256" key="2">
    <source>
        <dbReference type="ARBA" id="ARBA00012438"/>
    </source>
</evidence>
<gene>
    <name evidence="10" type="ORF">CLV70_12249</name>
</gene>